<name>A0A508WUR2_9HYPH</name>
<gene>
    <name evidence="1" type="ORF">BMJ33_07535</name>
    <name evidence="2" type="ORF">EMEDMD4_220083</name>
</gene>
<protein>
    <submittedName>
        <fullName evidence="2">Uncharacterized protein</fullName>
    </submittedName>
</protein>
<sequence>MVIENSNVEYPRVTEILKISDTEIGAGTYDIEVKIQWFENTEPELVSYRSSLNDPHGVNPQIRKWLSENPDAPVHVYVPPQPPTSEEIRANMPALAARQMRLGLVGAGVSPNEVTAALEGLPDGLEKEAAMIEWEYATSYHRTHPLVATVGAALDLTDEQIDAMWTAALEL</sequence>
<dbReference type="AlphaFoldDB" id="A0A508WUR2"/>
<dbReference type="GeneID" id="61613632"/>
<reference evidence="1" key="1">
    <citation type="submission" date="2017-04" db="EMBL/GenBank/DDBJ databases">
        <authorList>
            <person name="Porter S."/>
            <person name="Friesen M.L."/>
            <person name="Faber-Hammond J."/>
        </authorList>
    </citation>
    <scope>NUCLEOTIDE SEQUENCE</scope>
    <source>
        <strain evidence="1">Str16</strain>
    </source>
</reference>
<dbReference type="EMBL" id="NBUC01000055">
    <property type="protein sequence ID" value="PLU06093.1"/>
    <property type="molecule type" value="Genomic_DNA"/>
</dbReference>
<dbReference type="RefSeq" id="WP_011975951.1">
    <property type="nucleotide sequence ID" value="NZ_ATYC01000022.1"/>
</dbReference>
<evidence type="ECO:0000313" key="1">
    <source>
        <dbReference type="EMBL" id="PLU06093.1"/>
    </source>
</evidence>
<organism evidence="2">
    <name type="scientific">Sinorhizobium medicae</name>
    <dbReference type="NCBI Taxonomy" id="110321"/>
    <lineage>
        <taxon>Bacteria</taxon>
        <taxon>Pseudomonadati</taxon>
        <taxon>Pseudomonadota</taxon>
        <taxon>Alphaproteobacteria</taxon>
        <taxon>Hyphomicrobiales</taxon>
        <taxon>Rhizobiaceae</taxon>
        <taxon>Sinorhizobium/Ensifer group</taxon>
        <taxon>Sinorhizobium</taxon>
    </lineage>
</organism>
<evidence type="ECO:0000313" key="2">
    <source>
        <dbReference type="EMBL" id="VTZ60965.1"/>
    </source>
</evidence>
<dbReference type="EMBL" id="CABFNB010000087">
    <property type="protein sequence ID" value="VTZ60965.1"/>
    <property type="molecule type" value="Genomic_DNA"/>
</dbReference>
<accession>A0A508WUR2</accession>
<dbReference type="Proteomes" id="UP000507954">
    <property type="component" value="Unassembled WGS sequence"/>
</dbReference>
<reference evidence="1 3" key="2">
    <citation type="journal article" date="2018" name="FEMS Microbiol. Ecol.">
        <title>Co-invading symbiotic mutualists of Medicago polymorpha retain high ancestral diversity and contain diverse accessory genomes.</title>
        <authorList>
            <person name="Porter S.S."/>
            <person name="Faber-Hammond J.J."/>
            <person name="Friesen M.L."/>
        </authorList>
    </citation>
    <scope>NUCLEOTIDE SEQUENCE [LARGE SCALE GENOMIC DNA]</scope>
    <source>
        <strain evidence="1 3">Str16</strain>
    </source>
</reference>
<dbReference type="Proteomes" id="UP001190825">
    <property type="component" value="Unassembled WGS sequence"/>
</dbReference>
<keyword evidence="3" id="KW-1185">Reference proteome</keyword>
<reference evidence="2" key="3">
    <citation type="submission" date="2019-06" db="EMBL/GenBank/DDBJ databases">
        <authorList>
            <person name="Le Quere A."/>
            <person name="Colella S."/>
        </authorList>
    </citation>
    <scope>NUCLEOTIDE SEQUENCE</scope>
    <source>
        <strain evidence="2">EmedicaeMD41</strain>
    </source>
</reference>
<evidence type="ECO:0000313" key="3">
    <source>
        <dbReference type="Proteomes" id="UP001190825"/>
    </source>
</evidence>
<proteinExistence type="predicted"/>
<dbReference type="OMA" id="IDAMWTA"/>